<protein>
    <submittedName>
        <fullName evidence="9">SusD family protein</fullName>
    </submittedName>
</protein>
<name>A0A1M6AU49_9FLAO</name>
<dbReference type="AlphaFoldDB" id="A0A1M6AU49"/>
<dbReference type="Pfam" id="PF14322">
    <property type="entry name" value="SusD-like_3"/>
    <property type="match status" value="1"/>
</dbReference>
<evidence type="ECO:0000256" key="6">
    <source>
        <dbReference type="SAM" id="SignalP"/>
    </source>
</evidence>
<dbReference type="InterPro" id="IPR033985">
    <property type="entry name" value="SusD-like_N"/>
</dbReference>
<evidence type="ECO:0000256" key="4">
    <source>
        <dbReference type="ARBA" id="ARBA00023136"/>
    </source>
</evidence>
<dbReference type="STRING" id="570521.SAMN04488508_101475"/>
<evidence type="ECO:0000259" key="7">
    <source>
        <dbReference type="Pfam" id="PF07980"/>
    </source>
</evidence>
<dbReference type="InterPro" id="IPR012944">
    <property type="entry name" value="SusD_RagB_dom"/>
</dbReference>
<dbReference type="OrthoDB" id="630434at2"/>
<feature type="signal peptide" evidence="6">
    <location>
        <begin position="1"/>
        <end position="20"/>
    </location>
</feature>
<dbReference type="GO" id="GO:0009279">
    <property type="term" value="C:cell outer membrane"/>
    <property type="evidence" value="ECO:0007669"/>
    <property type="project" value="UniProtKB-SubCell"/>
</dbReference>
<dbReference type="Proteomes" id="UP000184432">
    <property type="component" value="Unassembled WGS sequence"/>
</dbReference>
<comment type="similarity">
    <text evidence="2">Belongs to the SusD family.</text>
</comment>
<dbReference type="EMBL" id="FQYP01000001">
    <property type="protein sequence ID" value="SHI39947.1"/>
    <property type="molecule type" value="Genomic_DNA"/>
</dbReference>
<dbReference type="Gene3D" id="1.25.40.390">
    <property type="match status" value="1"/>
</dbReference>
<dbReference type="RefSeq" id="WP_073313392.1">
    <property type="nucleotide sequence ID" value="NZ_FQYP01000001.1"/>
</dbReference>
<evidence type="ECO:0000259" key="8">
    <source>
        <dbReference type="Pfam" id="PF14322"/>
    </source>
</evidence>
<dbReference type="InterPro" id="IPR011990">
    <property type="entry name" value="TPR-like_helical_dom_sf"/>
</dbReference>
<dbReference type="CDD" id="cd08977">
    <property type="entry name" value="SusD"/>
    <property type="match status" value="1"/>
</dbReference>
<evidence type="ECO:0000256" key="5">
    <source>
        <dbReference type="ARBA" id="ARBA00023237"/>
    </source>
</evidence>
<keyword evidence="3 6" id="KW-0732">Signal</keyword>
<proteinExistence type="inferred from homology"/>
<comment type="subcellular location">
    <subcellularLocation>
        <location evidence="1">Cell outer membrane</location>
    </subcellularLocation>
</comment>
<feature type="chain" id="PRO_5012974477" evidence="6">
    <location>
        <begin position="21"/>
        <end position="495"/>
    </location>
</feature>
<organism evidence="9 10">
    <name type="scientific">Aquimarina spongiae</name>
    <dbReference type="NCBI Taxonomy" id="570521"/>
    <lineage>
        <taxon>Bacteria</taxon>
        <taxon>Pseudomonadati</taxon>
        <taxon>Bacteroidota</taxon>
        <taxon>Flavobacteriia</taxon>
        <taxon>Flavobacteriales</taxon>
        <taxon>Flavobacteriaceae</taxon>
        <taxon>Aquimarina</taxon>
    </lineage>
</organism>
<feature type="domain" description="RagB/SusD" evidence="7">
    <location>
        <begin position="363"/>
        <end position="494"/>
    </location>
</feature>
<keyword evidence="10" id="KW-1185">Reference proteome</keyword>
<sequence>MKTYRRLLMFSMVLSGLVFNSCSEDFLDETPTESVSIEEATATTTNLFTIVNGIHRSLYIRYGSQGRTGVGALMLQNEVLGDDFVMTSRANGWFINAYQWNDHTNAADADDLFPYRTYYRIIRNANTVINGADNAMGPDEERNAAKGQALVYRAWAHFQLVQLYGIRYQTGQVNDQMGVPIVLTTAFEPLPRSTVEEVYTQVNEDLDEAIILLDGYGRPNKSHLDQSVAQGLKARVALVQGNYAIAADFAEMARAGYQLMSRDDYFNNFSDYESNEWMWGSHIVEDQSDTFGNFGAFISRNFSSSNIRGNPKAINSLLYDTMSDTDVRKSLFDPTGDHDVLPPGIVISSRHRKRPFTSQKFIAEGVGDSRMDVPYMRVSEMYLIEAEAKARLNDPTAADVLLIIGAERDPSYARSVNTGTALVDEILLHRRWELWGEGFRFYDLKRTNAALNRNGANHSTTLAVVFDVPAGDNRWQWLIPQRALDANPLLRQNPL</sequence>
<evidence type="ECO:0000313" key="9">
    <source>
        <dbReference type="EMBL" id="SHI39947.1"/>
    </source>
</evidence>
<evidence type="ECO:0000256" key="1">
    <source>
        <dbReference type="ARBA" id="ARBA00004442"/>
    </source>
</evidence>
<dbReference type="Pfam" id="PF07980">
    <property type="entry name" value="SusD_RagB"/>
    <property type="match status" value="1"/>
</dbReference>
<evidence type="ECO:0000256" key="2">
    <source>
        <dbReference type="ARBA" id="ARBA00006275"/>
    </source>
</evidence>
<feature type="domain" description="SusD-like N-terminal" evidence="8">
    <location>
        <begin position="77"/>
        <end position="238"/>
    </location>
</feature>
<keyword evidence="5" id="KW-0998">Cell outer membrane</keyword>
<dbReference type="SUPFAM" id="SSF48452">
    <property type="entry name" value="TPR-like"/>
    <property type="match status" value="1"/>
</dbReference>
<keyword evidence="4" id="KW-0472">Membrane</keyword>
<gene>
    <name evidence="9" type="ORF">SAMN04488508_101475</name>
</gene>
<reference evidence="10" key="1">
    <citation type="submission" date="2016-11" db="EMBL/GenBank/DDBJ databases">
        <authorList>
            <person name="Varghese N."/>
            <person name="Submissions S."/>
        </authorList>
    </citation>
    <scope>NUCLEOTIDE SEQUENCE [LARGE SCALE GENOMIC DNA]</scope>
    <source>
        <strain evidence="10">DSM 22623</strain>
    </source>
</reference>
<evidence type="ECO:0000256" key="3">
    <source>
        <dbReference type="ARBA" id="ARBA00022729"/>
    </source>
</evidence>
<evidence type="ECO:0000313" key="10">
    <source>
        <dbReference type="Proteomes" id="UP000184432"/>
    </source>
</evidence>
<accession>A0A1M6AU49</accession>